<dbReference type="InterPro" id="IPR001781">
    <property type="entry name" value="Znf_LIM"/>
</dbReference>
<dbReference type="Ensembl" id="ENSPNAT00000021008.2">
    <property type="protein sequence ID" value="ENSPNAP00000031753.2"/>
    <property type="gene ID" value="ENSPNAG00000019287.2"/>
</dbReference>
<keyword evidence="1 4" id="KW-0479">Metal-binding</keyword>
<dbReference type="STRING" id="42514.ENSPNAP00000031753"/>
<proteinExistence type="predicted"/>
<feature type="compositionally biased region" description="Polar residues" evidence="5">
    <location>
        <begin position="573"/>
        <end position="583"/>
    </location>
</feature>
<evidence type="ECO:0000256" key="2">
    <source>
        <dbReference type="ARBA" id="ARBA00022833"/>
    </source>
</evidence>
<dbReference type="CDD" id="cd09486">
    <property type="entry name" value="LIM_Eplin_like_1"/>
    <property type="match status" value="1"/>
</dbReference>
<dbReference type="GO" id="GO:0046872">
    <property type="term" value="F:metal ion binding"/>
    <property type="evidence" value="ECO:0007669"/>
    <property type="project" value="UniProtKB-KW"/>
</dbReference>
<keyword evidence="2 4" id="KW-0862">Zinc</keyword>
<sequence>MSSSLTRSQSLKNLTGSPKSWITSDGPLWDRRGTVSQLVQKYQSCTELRDAGTERKCFKSSVQLRPNHDQIHESKLNNSWKRYGWTGDYPRSVGVSSLTRSHSMGTLSQRDLQGTSALRAVFESKITLQQAYRSSPRLSVTPQAKYSTLSRTTSASQETLKGWGRDQRCTVTPAKKDKIYEWDKNSKTQKWRPRAPGSVKRDEQRSVPVKLKFSGQRESRTYSPTSFPTVKARSALYLSKVEAADSSGFTTQEGSVIQEHIYDSRKKTKQSKFLSCVKEMCSACQKQVYPMERIVADKHILHNNCFCCKHCKTKLSINSYSALYGEFYCTSHYQQLFKQKGNYDEGFGYRQRKDSWLQRTENPESDTKISPASKHELSVASPARALVGVSHLQNRDRDVNTKSYPNARDKLSISWPPENKGTKHNALQTEKITERKKHKPPTVKFSSRNVHNNMVKSVLYEMDRAVQLSPVMQEKSRLSFTTAREHRGSPPQSKFEHECYCEDPKPSLAIADCTLPKEIPSNQDEDNYFCNPCSAKKQEAAIKPERIVHFAPTVGSEEEATANFEIKADMETENSSNITSSDGSVDDEMSVSHTGGDRNLGKAKDEKEFCPNTNDTALNPNDDFSKCFDFDDDTKKDISQCDNTEELQERPVVVPPGQSEAIPALPDIMDPKSKDKMLANEKNIVKGYSISSNSDEQIGTEDRGKKTIDTMASKKASKGKTPLMKLFKGGPKENDAIAEKMSRSGPEMETKKADSKPKHLLSKLLYSSTEKERDLKKTPETKSSAYEIAYEKKAENIETEKEGLRIVKIEDNDVTSSPARPDSFGDNIISDTTGKASISMPLTLIPFSESDKNKGRALNESNLEDAGNISITPDTTQMNVTSNVQMADISCSAYSSEVSTSQILTPRSDPMAFSEEETSLNTDNGILKEMEEFVTPLTESSTEEHGSKTDFHHMDLTGAAAETEHFQNATLSLTIDAAGPNVDTFGSRDEEMKKTGKTFSSTEFSVQVNNNSMPLDVPDIFAMDDIPFEKEDILVASDRRYTQNDTCELIINSHNPNQNLEGNIHDHPSQNYVFDLFSLESEPSTQLNTPDVFDQNVPEQNQSVQDLFDIFSSENNLLTQCNMTHMSDKYKSAAVKDELDQTEVLDPISSDNASHSTGMDSFDPFSEPFQHDIFANNDDGAVSDTFTVEATKPNSGLFDDFLRVESQTGGYEIKESNLIQSDTFSSFSSTTQTENSVNNSNDWMSGFLG</sequence>
<dbReference type="Pfam" id="PF00412">
    <property type="entry name" value="LIM"/>
    <property type="match status" value="1"/>
</dbReference>
<dbReference type="GeneTree" id="ENSGT00940000158377"/>
<dbReference type="Gene3D" id="2.10.110.10">
    <property type="entry name" value="Cysteine Rich Protein"/>
    <property type="match status" value="1"/>
</dbReference>
<dbReference type="InterPro" id="IPR044115">
    <property type="entry name" value="LIM_LIMD2"/>
</dbReference>
<reference evidence="7" key="2">
    <citation type="submission" date="2025-08" db="UniProtKB">
        <authorList>
            <consortium name="Ensembl"/>
        </authorList>
    </citation>
    <scope>IDENTIFICATION</scope>
</reference>
<evidence type="ECO:0000313" key="8">
    <source>
        <dbReference type="Proteomes" id="UP001501920"/>
    </source>
</evidence>
<dbReference type="RefSeq" id="XP_017554764.2">
    <property type="nucleotide sequence ID" value="XM_017699275.2"/>
</dbReference>
<dbReference type="OrthoDB" id="25654at2759"/>
<evidence type="ECO:0000259" key="6">
    <source>
        <dbReference type="PROSITE" id="PS50023"/>
    </source>
</evidence>
<dbReference type="AlphaFoldDB" id="A0A3B4E7U5"/>
<evidence type="ECO:0000256" key="1">
    <source>
        <dbReference type="ARBA" id="ARBA00022723"/>
    </source>
</evidence>
<evidence type="ECO:0000256" key="3">
    <source>
        <dbReference type="ARBA" id="ARBA00023038"/>
    </source>
</evidence>
<reference evidence="7 8" key="1">
    <citation type="submission" date="2020-10" db="EMBL/GenBank/DDBJ databases">
        <title>Pygocentrus nattereri (red-bellied piranha) genome, fPygNat1, primary haplotype.</title>
        <authorList>
            <person name="Myers G."/>
            <person name="Meyer A."/>
            <person name="Karagic N."/>
            <person name="Pippel M."/>
            <person name="Winkler S."/>
            <person name="Tracey A."/>
            <person name="Wood J."/>
            <person name="Formenti G."/>
            <person name="Howe K."/>
            <person name="Fedrigo O."/>
            <person name="Jarvis E.D."/>
        </authorList>
    </citation>
    <scope>NUCLEOTIDE SEQUENCE [LARGE SCALE GENOMIC DNA]</scope>
</reference>
<keyword evidence="3 4" id="KW-0440">LIM domain</keyword>
<feature type="compositionally biased region" description="Basic and acidic residues" evidence="5">
    <location>
        <begin position="730"/>
        <end position="757"/>
    </location>
</feature>
<feature type="region of interest" description="Disordered" evidence="5">
    <location>
        <begin position="569"/>
        <end position="616"/>
    </location>
</feature>
<evidence type="ECO:0000313" key="7">
    <source>
        <dbReference type="Ensembl" id="ENSPNAP00000031753.2"/>
    </source>
</evidence>
<feature type="region of interest" description="Disordered" evidence="5">
    <location>
        <begin position="693"/>
        <end position="779"/>
    </location>
</feature>
<evidence type="ECO:0000256" key="4">
    <source>
        <dbReference type="PROSITE-ProRule" id="PRU00125"/>
    </source>
</evidence>
<organism evidence="7 8">
    <name type="scientific">Pygocentrus nattereri</name>
    <name type="common">Red-bellied piranha</name>
    <dbReference type="NCBI Taxonomy" id="42514"/>
    <lineage>
        <taxon>Eukaryota</taxon>
        <taxon>Metazoa</taxon>
        <taxon>Chordata</taxon>
        <taxon>Craniata</taxon>
        <taxon>Vertebrata</taxon>
        <taxon>Euteleostomi</taxon>
        <taxon>Actinopterygii</taxon>
        <taxon>Neopterygii</taxon>
        <taxon>Teleostei</taxon>
        <taxon>Ostariophysi</taxon>
        <taxon>Characiformes</taxon>
        <taxon>Characoidei</taxon>
        <taxon>Pygocentrus</taxon>
    </lineage>
</organism>
<feature type="domain" description="LIM zinc-binding" evidence="6">
    <location>
        <begin position="279"/>
        <end position="339"/>
    </location>
</feature>
<name>A0A3B4E7U5_PYGNA</name>
<accession>A0A3B4E7U5</accession>
<dbReference type="PROSITE" id="PS50023">
    <property type="entry name" value="LIM_DOMAIN_2"/>
    <property type="match status" value="1"/>
</dbReference>
<feature type="region of interest" description="Disordered" evidence="5">
    <location>
        <begin position="185"/>
        <end position="207"/>
    </location>
</feature>
<dbReference type="OMA" id="YPMERIV"/>
<feature type="compositionally biased region" description="Basic and acidic residues" evidence="5">
    <location>
        <begin position="595"/>
        <end position="609"/>
    </location>
</feature>
<dbReference type="PANTHER" id="PTHR24206">
    <property type="entry name" value="OS06G0237300 PROTEIN"/>
    <property type="match status" value="1"/>
</dbReference>
<dbReference type="SUPFAM" id="SSF57716">
    <property type="entry name" value="Glucocorticoid receptor-like (DNA-binding domain)"/>
    <property type="match status" value="2"/>
</dbReference>
<feature type="region of interest" description="Disordered" evidence="5">
    <location>
        <begin position="389"/>
        <end position="427"/>
    </location>
</feature>
<keyword evidence="8" id="KW-1185">Reference proteome</keyword>
<protein>
    <recommendedName>
        <fullName evidence="6">LIM zinc-binding domain-containing protein</fullName>
    </recommendedName>
</protein>
<reference evidence="7" key="3">
    <citation type="submission" date="2025-09" db="UniProtKB">
        <authorList>
            <consortium name="Ensembl"/>
        </authorList>
    </citation>
    <scope>IDENTIFICATION</scope>
</reference>
<feature type="compositionally biased region" description="Basic and acidic residues" evidence="5">
    <location>
        <begin position="769"/>
        <end position="779"/>
    </location>
</feature>
<dbReference type="GeneID" id="108428346"/>
<evidence type="ECO:0000256" key="5">
    <source>
        <dbReference type="SAM" id="MobiDB-lite"/>
    </source>
</evidence>
<dbReference type="SMART" id="SM00132">
    <property type="entry name" value="LIM"/>
    <property type="match status" value="1"/>
</dbReference>
<feature type="region of interest" description="Disordered" evidence="5">
    <location>
        <begin position="354"/>
        <end position="375"/>
    </location>
</feature>
<dbReference type="Proteomes" id="UP001501920">
    <property type="component" value="Chromosome 19"/>
</dbReference>